<dbReference type="RefSeq" id="XP_001419099.1">
    <property type="nucleotide sequence ID" value="XM_001419062.1"/>
</dbReference>
<evidence type="ECO:0000256" key="1">
    <source>
        <dbReference type="ARBA" id="ARBA00023125"/>
    </source>
</evidence>
<feature type="domain" description="HMG box" evidence="5">
    <location>
        <begin position="218"/>
        <end position="286"/>
    </location>
</feature>
<feature type="DNA-binding region" description="HMG box" evidence="2">
    <location>
        <begin position="19"/>
        <end position="96"/>
    </location>
</feature>
<evidence type="ECO:0000256" key="2">
    <source>
        <dbReference type="PROSITE-ProRule" id="PRU00267"/>
    </source>
</evidence>
<feature type="domain" description="HMG box" evidence="5">
    <location>
        <begin position="123"/>
        <end position="199"/>
    </location>
</feature>
<feature type="DNA-binding region" description="HMG box" evidence="2">
    <location>
        <begin position="218"/>
        <end position="286"/>
    </location>
</feature>
<evidence type="ECO:0000259" key="5">
    <source>
        <dbReference type="PROSITE" id="PS50118"/>
    </source>
</evidence>
<feature type="coiled-coil region" evidence="3">
    <location>
        <begin position="67"/>
        <end position="94"/>
    </location>
</feature>
<dbReference type="EMBL" id="CP000588">
    <property type="protein sequence ID" value="ABO97392.1"/>
    <property type="molecule type" value="Genomic_DNA"/>
</dbReference>
<gene>
    <name evidence="6" type="primary">HMGB3507</name>
    <name evidence="6" type="ORF">OSTLU_32993</name>
</gene>
<dbReference type="Gramene" id="ABO97392">
    <property type="protein sequence ID" value="ABO97392"/>
    <property type="gene ID" value="OSTLU_32993"/>
</dbReference>
<keyword evidence="2" id="KW-0539">Nucleus</keyword>
<name>A4S169_OSTLU</name>
<proteinExistence type="predicted"/>
<dbReference type="GeneID" id="5003401"/>
<dbReference type="Pfam" id="PF00505">
    <property type="entry name" value="HMG_box"/>
    <property type="match status" value="3"/>
</dbReference>
<dbReference type="InterPro" id="IPR009071">
    <property type="entry name" value="HMG_box_dom"/>
</dbReference>
<dbReference type="Proteomes" id="UP000001568">
    <property type="component" value="Chromosome 8"/>
</dbReference>
<dbReference type="OMA" id="TAYLIFC"/>
<dbReference type="InterPro" id="IPR036910">
    <property type="entry name" value="HMG_box_dom_sf"/>
</dbReference>
<dbReference type="GO" id="GO:0005634">
    <property type="term" value="C:nucleus"/>
    <property type="evidence" value="ECO:0007669"/>
    <property type="project" value="UniProtKB-UniRule"/>
</dbReference>
<dbReference type="AlphaFoldDB" id="A4S169"/>
<sequence length="306" mass="34927">MVDSKNALRLTDESSPEPPKRAMTAYLIFCSKHRERVMREVHGDDGARKFSRDEMQLVTTRLAEMWNNISEKEKKEVQAKAAAAKAEYEMQKAAFSPALLKKLHRLKSKPKGTVVVEAQGEKPVRAKTAYLIFCGKHRAAVMRKIHPEPEAKFTRAEMQQVTTELAALWNNISPQELAECKAAAAKELERYKQLKAEYRPPVYGPSKRNKGKSVPGKPKRAPTAYLIFAEELRARIRQERPHLKHDEISQKLSTAWKEIDEASKRIFQQKADAIKADLMQNMPSSVMLTGLEHSLPEPHYNTHMYP</sequence>
<protein>
    <recommendedName>
        <fullName evidence="5">HMG box domain-containing protein</fullName>
    </recommendedName>
</protein>
<dbReference type="eggNOG" id="KOG0381">
    <property type="taxonomic scope" value="Eukaryota"/>
</dbReference>
<dbReference type="KEGG" id="olu:OSTLU_32993"/>
<reference evidence="6 7" key="1">
    <citation type="journal article" date="2007" name="Proc. Natl. Acad. Sci. U.S.A.">
        <title>The tiny eukaryote Ostreococcus provides genomic insights into the paradox of plankton speciation.</title>
        <authorList>
            <person name="Palenik B."/>
            <person name="Grimwood J."/>
            <person name="Aerts A."/>
            <person name="Rouze P."/>
            <person name="Salamov A."/>
            <person name="Putnam N."/>
            <person name="Dupont C."/>
            <person name="Jorgensen R."/>
            <person name="Derelle E."/>
            <person name="Rombauts S."/>
            <person name="Zhou K."/>
            <person name="Otillar R."/>
            <person name="Merchant S.S."/>
            <person name="Podell S."/>
            <person name="Gaasterland T."/>
            <person name="Napoli C."/>
            <person name="Gendler K."/>
            <person name="Manuell A."/>
            <person name="Tai V."/>
            <person name="Vallon O."/>
            <person name="Piganeau G."/>
            <person name="Jancek S."/>
            <person name="Heijde M."/>
            <person name="Jabbari K."/>
            <person name="Bowler C."/>
            <person name="Lohr M."/>
            <person name="Robbens S."/>
            <person name="Werner G."/>
            <person name="Dubchak I."/>
            <person name="Pazour G.J."/>
            <person name="Ren Q."/>
            <person name="Paulsen I."/>
            <person name="Delwiche C."/>
            <person name="Schmutz J."/>
            <person name="Rokhsar D."/>
            <person name="Van de Peer Y."/>
            <person name="Moreau H."/>
            <person name="Grigoriev I.V."/>
        </authorList>
    </citation>
    <scope>NUCLEOTIDE SEQUENCE [LARGE SCALE GENOMIC DNA]</scope>
    <source>
        <strain evidence="6 7">CCE9901</strain>
    </source>
</reference>
<keyword evidence="1 2" id="KW-0238">DNA-binding</keyword>
<evidence type="ECO:0000313" key="7">
    <source>
        <dbReference type="Proteomes" id="UP000001568"/>
    </source>
</evidence>
<dbReference type="PANTHER" id="PTHR48112">
    <property type="entry name" value="HIGH MOBILITY GROUP PROTEIN DSP1"/>
    <property type="match status" value="1"/>
</dbReference>
<evidence type="ECO:0000256" key="4">
    <source>
        <dbReference type="SAM" id="MobiDB-lite"/>
    </source>
</evidence>
<organism evidence="6 7">
    <name type="scientific">Ostreococcus lucimarinus (strain CCE9901)</name>
    <dbReference type="NCBI Taxonomy" id="436017"/>
    <lineage>
        <taxon>Eukaryota</taxon>
        <taxon>Viridiplantae</taxon>
        <taxon>Chlorophyta</taxon>
        <taxon>Mamiellophyceae</taxon>
        <taxon>Mamiellales</taxon>
        <taxon>Bathycoccaceae</taxon>
        <taxon>Ostreococcus</taxon>
    </lineage>
</organism>
<dbReference type="CDD" id="cd00084">
    <property type="entry name" value="HMG-box_SF"/>
    <property type="match status" value="1"/>
</dbReference>
<dbReference type="PROSITE" id="PS50118">
    <property type="entry name" value="HMG_BOX_2"/>
    <property type="match status" value="3"/>
</dbReference>
<feature type="domain" description="HMG box" evidence="5">
    <location>
        <begin position="19"/>
        <end position="96"/>
    </location>
</feature>
<keyword evidence="7" id="KW-1185">Reference proteome</keyword>
<feature type="DNA-binding region" description="HMG box" evidence="2">
    <location>
        <begin position="123"/>
        <end position="199"/>
    </location>
</feature>
<keyword evidence="3" id="KW-0175">Coiled coil</keyword>
<dbReference type="PANTHER" id="PTHR48112:SF22">
    <property type="entry name" value="MITOCHONDRIAL TRANSCRIPTION FACTOR A, ISOFORM B"/>
    <property type="match status" value="1"/>
</dbReference>
<dbReference type="Gene3D" id="1.10.30.10">
    <property type="entry name" value="High mobility group box domain"/>
    <property type="match status" value="3"/>
</dbReference>
<dbReference type="GO" id="GO:0003677">
    <property type="term" value="F:DNA binding"/>
    <property type="evidence" value="ECO:0007669"/>
    <property type="project" value="UniProtKB-UniRule"/>
</dbReference>
<dbReference type="STRING" id="436017.A4S169"/>
<feature type="region of interest" description="Disordered" evidence="4">
    <location>
        <begin position="200"/>
        <end position="219"/>
    </location>
</feature>
<evidence type="ECO:0000313" key="6">
    <source>
        <dbReference type="EMBL" id="ABO97392.1"/>
    </source>
</evidence>
<accession>A4S169</accession>
<dbReference type="OrthoDB" id="1919336at2759"/>
<dbReference type="InterPro" id="IPR050342">
    <property type="entry name" value="HMGB"/>
</dbReference>
<evidence type="ECO:0000256" key="3">
    <source>
        <dbReference type="SAM" id="Coils"/>
    </source>
</evidence>
<dbReference type="HOGENOM" id="CLU_1095559_0_0_1"/>
<dbReference type="SUPFAM" id="SSF47095">
    <property type="entry name" value="HMG-box"/>
    <property type="match status" value="3"/>
</dbReference>
<dbReference type="SMART" id="SM00398">
    <property type="entry name" value="HMG"/>
    <property type="match status" value="3"/>
</dbReference>